<name>A0AAN6ZGD1_9PEZI</name>
<feature type="region of interest" description="Disordered" evidence="7">
    <location>
        <begin position="1467"/>
        <end position="1630"/>
    </location>
</feature>
<dbReference type="GO" id="GO:0000723">
    <property type="term" value="P:telomere maintenance"/>
    <property type="evidence" value="ECO:0007669"/>
    <property type="project" value="TreeGrafter"/>
</dbReference>
<keyword evidence="3" id="KW-0158">Chromosome</keyword>
<comment type="caution">
    <text evidence="9">The sequence shown here is derived from an EMBL/GenBank/DDBJ whole genome shotgun (WGS) entry which is preliminary data.</text>
</comment>
<keyword evidence="10" id="KW-1185">Reference proteome</keyword>
<comment type="subcellular location">
    <subcellularLocation>
        <location evidence="2">Chromosome</location>
        <location evidence="2">Telomere</location>
    </subcellularLocation>
    <subcellularLocation>
        <location evidence="1">Nucleus</location>
    </subcellularLocation>
</comment>
<reference evidence="9" key="1">
    <citation type="journal article" date="2023" name="Mol. Phylogenet. Evol.">
        <title>Genome-scale phylogeny and comparative genomics of the fungal order Sordariales.</title>
        <authorList>
            <person name="Hensen N."/>
            <person name="Bonometti L."/>
            <person name="Westerberg I."/>
            <person name="Brannstrom I.O."/>
            <person name="Guillou S."/>
            <person name="Cros-Aarteil S."/>
            <person name="Calhoun S."/>
            <person name="Haridas S."/>
            <person name="Kuo A."/>
            <person name="Mondo S."/>
            <person name="Pangilinan J."/>
            <person name="Riley R."/>
            <person name="LaButti K."/>
            <person name="Andreopoulos B."/>
            <person name="Lipzen A."/>
            <person name="Chen C."/>
            <person name="Yan M."/>
            <person name="Daum C."/>
            <person name="Ng V."/>
            <person name="Clum A."/>
            <person name="Steindorff A."/>
            <person name="Ohm R.A."/>
            <person name="Martin F."/>
            <person name="Silar P."/>
            <person name="Natvig D.O."/>
            <person name="Lalanne C."/>
            <person name="Gautier V."/>
            <person name="Ament-Velasquez S.L."/>
            <person name="Kruys A."/>
            <person name="Hutchinson M.I."/>
            <person name="Powell A.J."/>
            <person name="Barry K."/>
            <person name="Miller A.N."/>
            <person name="Grigoriev I.V."/>
            <person name="Debuchy R."/>
            <person name="Gladieux P."/>
            <person name="Hiltunen Thoren M."/>
            <person name="Johannesson H."/>
        </authorList>
    </citation>
    <scope>NUCLEOTIDE SEQUENCE</scope>
    <source>
        <strain evidence="9">CBS 123565</strain>
    </source>
</reference>
<feature type="region of interest" description="Disordered" evidence="7">
    <location>
        <begin position="1"/>
        <end position="105"/>
    </location>
</feature>
<dbReference type="EMBL" id="MU853403">
    <property type="protein sequence ID" value="KAK4136656.1"/>
    <property type="molecule type" value="Genomic_DNA"/>
</dbReference>
<feature type="domain" description="Telomere-associated protein Rif1 N-terminal" evidence="8">
    <location>
        <begin position="152"/>
        <end position="519"/>
    </location>
</feature>
<evidence type="ECO:0000256" key="1">
    <source>
        <dbReference type="ARBA" id="ARBA00004123"/>
    </source>
</evidence>
<dbReference type="GO" id="GO:0005634">
    <property type="term" value="C:nucleus"/>
    <property type="evidence" value="ECO:0007669"/>
    <property type="project" value="UniProtKB-SubCell"/>
</dbReference>
<feature type="compositionally biased region" description="Polar residues" evidence="7">
    <location>
        <begin position="55"/>
        <end position="64"/>
    </location>
</feature>
<dbReference type="PANTHER" id="PTHR22928">
    <property type="entry name" value="TELOMERE-ASSOCIATED PROTEIN RIF1"/>
    <property type="match status" value="1"/>
</dbReference>
<protein>
    <recommendedName>
        <fullName evidence="8">Telomere-associated protein Rif1 N-terminal domain-containing protein</fullName>
    </recommendedName>
</protein>
<evidence type="ECO:0000313" key="10">
    <source>
        <dbReference type="Proteomes" id="UP001304895"/>
    </source>
</evidence>
<evidence type="ECO:0000256" key="3">
    <source>
        <dbReference type="ARBA" id="ARBA00022454"/>
    </source>
</evidence>
<dbReference type="InterPro" id="IPR016024">
    <property type="entry name" value="ARM-type_fold"/>
</dbReference>
<feature type="compositionally biased region" description="Polar residues" evidence="7">
    <location>
        <begin position="1383"/>
        <end position="1395"/>
    </location>
</feature>
<evidence type="ECO:0000256" key="4">
    <source>
        <dbReference type="ARBA" id="ARBA00022895"/>
    </source>
</evidence>
<sequence length="1765" mass="193735">MSSPAVLSNLLSSLPTRPPTPPREAHHDAAAPTTRPPPGPIDTRLSLHTPPGLQSPASTLATHSTSRRIRKKVGFSAQAEYKDPPVYPNGTVVKQHPSPVSLSRSASKPVKSILKVTNHIPNLLDSTAGTVCDSSSSHDNLAAMLESTIKQLAGGDRDSKIDAYLTLTRAWKASNNLPDRVALQEKMGLFTQFMQRDIVTKTPEGTLDTSLVNHALNLLNTFLHFPAIAAAIPNDFGVFIIDHCIRSFEDASTPKDTTRRLMQAISLQTFSPKVMTSDRVGRLVASLHNIEEHLKGKSIVLSRVLIYRKLVQQSRQLMIVHSDWLLDMFTDMLSNLKDIRSAAISLGLEAAFSIGHEKQLSRKVIELFNLSHEDTRYIQFYEEKLKAMSRDRHESVVVPEIWSVVILLLRIPLDKWEYAGPWLRIIQNCFNSTDFPTKIAANYAWGRLVYLMHLEARALAKNLSTLTTPLISQLRRRGPGKTSEELRQAVLGGICNLFYYAFKPNTSQALLDIYWDSSVKPVLAKLLEPTTDAADDNLSQASAILGGLFDCTTPRRWRADHIVETVLVKPDELPSIDSKWIRRNTSRVFAVVEPILAQDFLALAKTDSATFNLWQALVSTVASAAAKEIKVSRDTALFVAEALNVLQKIWQRGPPGKDEAGPSAAEFLFAVTAYLQTMVSSLGLLPFTEKAGKHQAPTKAAVYLLFSMLSTLPPGISDNKDFADFFCSVFSPFFASKGDKAKMDLAQDLLSAIPIDAPRPYGSWLLVAESISSWLESGHSSHPSAVSANETPVGHDYRDIVKVLERGIRSTPNLPSNHWESLFNVLCARVREETGDAGTAIVVIEPLARVLLEQFTPPGPISPGCVRYVTELVSVATQPRDRQAVDAARKRLWGTVLAGSRSSSFDTFDNLYKAVNEALGYSYRVFSTAASDSSVRLLQELGSFFDRCNSQLFLRTMTALQDGFLPWLQDSERLLGSQTSSVLVATKSLWDKLSHLISDMEHPEQQLQFLEQFFCASFASCHRSIVNSSISLWNRLFENTGHLDYPEQLKAALIQMQLHADIVLPGMETSSAEHAGQQPMFIDSFDDFSLPRLPSTRSNSRRGTSRPTSQSKSLAPFKLAGPGKRRPDTSPERKPTGNKSRYMLPRLRHDDSQVHFAAVEPLPSLRSPIESQALTERQKEIRERQRENVALFPEIRSSSPGGKPRESGEPLLPVGSRTRQAATPEPEEAFHDYVSSTPTPRRGQSMLMPEHDMTDPPSSPPEPRGNPLAAEIRSKSASHNLLEEWLFSSSPVSGSPNPSRHGVVPDPSNQRGYVSVVSLPEVNGLSRLPDNRGSNVDKAEPELAADEVIEDSMVFERPDVAPAPKPPGSPVKEVPSTPRRSPRLSQAQSRDTPTPKSDGEVFVDAPTSPLPPTPKQAEKIATVTRPSDSQQMPAGTSATTSFGFSDLDDGSLLRLVVELDSGKVGRLEYHQPPISPDGKGQQSPVGEDCIVVGDSPKKMEQHAPSRLTRASSTASGWSSASELANIPSSQPTPRGARLKRKRASSKATETGGPKRQRQDSVEETGEMPNSQAVLVPGTDGEADAPGHVPAVPQGTVKGEVDDERIPSSSAEYSGSVRAREQSGWQDSALPEVGNTMEVEGEDDEVQSQLALESLCHNQRQEVGDDEAATPKAIAAEEAMQIDMHQPVMDEGEEEKVVDSTAEAVGMGNPAMPEEPGQMQKIVELLRGGLDALRSARLSRQEVYQIEDMCMDLKRELYEAERRGRA</sequence>
<evidence type="ECO:0000259" key="8">
    <source>
        <dbReference type="Pfam" id="PF12231"/>
    </source>
</evidence>
<keyword evidence="6" id="KW-0131">Cell cycle</keyword>
<reference evidence="9" key="2">
    <citation type="submission" date="2023-05" db="EMBL/GenBank/DDBJ databases">
        <authorList>
            <consortium name="Lawrence Berkeley National Laboratory"/>
            <person name="Steindorff A."/>
            <person name="Hensen N."/>
            <person name="Bonometti L."/>
            <person name="Westerberg I."/>
            <person name="Brannstrom I.O."/>
            <person name="Guillou S."/>
            <person name="Cros-Aarteil S."/>
            <person name="Calhoun S."/>
            <person name="Haridas S."/>
            <person name="Kuo A."/>
            <person name="Mondo S."/>
            <person name="Pangilinan J."/>
            <person name="Riley R."/>
            <person name="Labutti K."/>
            <person name="Andreopoulos B."/>
            <person name="Lipzen A."/>
            <person name="Chen C."/>
            <person name="Yanf M."/>
            <person name="Daum C."/>
            <person name="Ng V."/>
            <person name="Clum A."/>
            <person name="Ohm R."/>
            <person name="Martin F."/>
            <person name="Silar P."/>
            <person name="Natvig D."/>
            <person name="Lalanne C."/>
            <person name="Gautier V."/>
            <person name="Ament-Velasquez S.L."/>
            <person name="Kruys A."/>
            <person name="Hutchinson M.I."/>
            <person name="Powell A.J."/>
            <person name="Barry K."/>
            <person name="Miller A.N."/>
            <person name="Grigoriev I.V."/>
            <person name="Debuchy R."/>
            <person name="Gladieux P."/>
            <person name="Thoren M.H."/>
            <person name="Johannesson H."/>
        </authorList>
    </citation>
    <scope>NUCLEOTIDE SEQUENCE</scope>
    <source>
        <strain evidence="9">CBS 123565</strain>
    </source>
</reference>
<evidence type="ECO:0000256" key="6">
    <source>
        <dbReference type="ARBA" id="ARBA00023306"/>
    </source>
</evidence>
<feature type="compositionally biased region" description="Polar residues" evidence="7">
    <location>
        <begin position="1424"/>
        <end position="1443"/>
    </location>
</feature>
<dbReference type="PANTHER" id="PTHR22928:SF3">
    <property type="entry name" value="TELOMERE-ASSOCIATED PROTEIN RIF1"/>
    <property type="match status" value="1"/>
</dbReference>
<feature type="compositionally biased region" description="Low complexity" evidence="7">
    <location>
        <begin position="1288"/>
        <end position="1299"/>
    </location>
</feature>
<accession>A0AAN6ZGD1</accession>
<dbReference type="Proteomes" id="UP001304895">
    <property type="component" value="Unassembled WGS sequence"/>
</dbReference>
<keyword evidence="4" id="KW-0779">Telomere</keyword>
<evidence type="ECO:0000313" key="9">
    <source>
        <dbReference type="EMBL" id="KAK4136656.1"/>
    </source>
</evidence>
<evidence type="ECO:0000256" key="7">
    <source>
        <dbReference type="SAM" id="MobiDB-lite"/>
    </source>
</evidence>
<evidence type="ECO:0000256" key="2">
    <source>
        <dbReference type="ARBA" id="ARBA00004574"/>
    </source>
</evidence>
<dbReference type="GO" id="GO:0140445">
    <property type="term" value="C:chromosome, telomeric repeat region"/>
    <property type="evidence" value="ECO:0007669"/>
    <property type="project" value="TreeGrafter"/>
</dbReference>
<proteinExistence type="predicted"/>
<feature type="region of interest" description="Disordered" evidence="7">
    <location>
        <begin position="1167"/>
        <end position="1275"/>
    </location>
</feature>
<dbReference type="Pfam" id="PF12231">
    <property type="entry name" value="Rif1_N"/>
    <property type="match status" value="1"/>
</dbReference>
<gene>
    <name evidence="9" type="ORF">BT67DRAFT_398031</name>
</gene>
<feature type="region of interest" description="Disordered" evidence="7">
    <location>
        <begin position="1092"/>
        <end position="1147"/>
    </location>
</feature>
<feature type="compositionally biased region" description="Basic and acidic residues" evidence="7">
    <location>
        <begin position="1176"/>
        <end position="1187"/>
    </location>
</feature>
<evidence type="ECO:0000256" key="5">
    <source>
        <dbReference type="ARBA" id="ARBA00023242"/>
    </source>
</evidence>
<dbReference type="SUPFAM" id="SSF48371">
    <property type="entry name" value="ARM repeat"/>
    <property type="match status" value="1"/>
</dbReference>
<feature type="region of interest" description="Disordered" evidence="7">
    <location>
        <begin position="1288"/>
        <end position="1447"/>
    </location>
</feature>
<dbReference type="InterPro" id="IPR022031">
    <property type="entry name" value="Rif1_N"/>
</dbReference>
<feature type="compositionally biased region" description="Low complexity" evidence="7">
    <location>
        <begin position="1510"/>
        <end position="1521"/>
    </location>
</feature>
<keyword evidence="5" id="KW-0539">Nucleus</keyword>
<feature type="compositionally biased region" description="Basic and acidic residues" evidence="7">
    <location>
        <begin position="1125"/>
        <end position="1135"/>
    </location>
</feature>
<organism evidence="9 10">
    <name type="scientific">Trichocladium antarcticum</name>
    <dbReference type="NCBI Taxonomy" id="1450529"/>
    <lineage>
        <taxon>Eukaryota</taxon>
        <taxon>Fungi</taxon>
        <taxon>Dikarya</taxon>
        <taxon>Ascomycota</taxon>
        <taxon>Pezizomycotina</taxon>
        <taxon>Sordariomycetes</taxon>
        <taxon>Sordariomycetidae</taxon>
        <taxon>Sordariales</taxon>
        <taxon>Chaetomiaceae</taxon>
        <taxon>Trichocladium</taxon>
    </lineage>
</organism>